<gene>
    <name evidence="2" type="ORF">Amme_212_042</name>
</gene>
<keyword evidence="2" id="KW-0378">Hydrolase</keyword>
<protein>
    <submittedName>
        <fullName evidence="2">Phosphohydrolase</fullName>
    </submittedName>
</protein>
<dbReference type="Proteomes" id="UP000019760">
    <property type="component" value="Unassembled WGS sequence"/>
</dbReference>
<dbReference type="SUPFAM" id="SSF55811">
    <property type="entry name" value="Nudix"/>
    <property type="match status" value="1"/>
</dbReference>
<proteinExistence type="predicted"/>
<accession>A0A023D942</accession>
<dbReference type="Gene3D" id="3.90.79.10">
    <property type="entry name" value="Nucleoside Triphosphate Pyrophosphohydrolase"/>
    <property type="match status" value="1"/>
</dbReference>
<organism evidence="2 3">
    <name type="scientific">Acidomonas methanolica NBRC 104435</name>
    <dbReference type="NCBI Taxonomy" id="1231351"/>
    <lineage>
        <taxon>Bacteria</taxon>
        <taxon>Pseudomonadati</taxon>
        <taxon>Pseudomonadota</taxon>
        <taxon>Alphaproteobacteria</taxon>
        <taxon>Acetobacterales</taxon>
        <taxon>Acetobacteraceae</taxon>
        <taxon>Acidomonas</taxon>
    </lineage>
</organism>
<dbReference type="EMBL" id="BAND01000196">
    <property type="protein sequence ID" value="GAJ30659.1"/>
    <property type="molecule type" value="Genomic_DNA"/>
</dbReference>
<dbReference type="InterPro" id="IPR015797">
    <property type="entry name" value="NUDIX_hydrolase-like_dom_sf"/>
</dbReference>
<name>A0A023D942_ACIMT</name>
<dbReference type="OrthoDB" id="8264463at2"/>
<keyword evidence="3" id="KW-1185">Reference proteome</keyword>
<dbReference type="InterPro" id="IPR000086">
    <property type="entry name" value="NUDIX_hydrolase_dom"/>
</dbReference>
<comment type="caution">
    <text evidence="2">The sequence shown here is derived from an EMBL/GenBank/DDBJ whole genome shotgun (WGS) entry which is preliminary data.</text>
</comment>
<reference evidence="3" key="1">
    <citation type="journal article" date="2014" name="FEMS Microbiol. Lett.">
        <title>Draft Genomic DNA Sequence of the Facultatively Methylotrophic Bacterium Acidomonas methanolica type strain MB58.</title>
        <authorList>
            <person name="Higashiura N."/>
            <person name="Hadano H."/>
            <person name="Hirakawa H."/>
            <person name="Matsutani M."/>
            <person name="Takabe S."/>
            <person name="Matsushita K."/>
            <person name="Azuma Y."/>
        </authorList>
    </citation>
    <scope>NUCLEOTIDE SEQUENCE [LARGE SCALE GENOMIC DNA]</scope>
    <source>
        <strain evidence="3">MB58</strain>
    </source>
</reference>
<reference evidence="2 3" key="2">
    <citation type="journal article" date="2014" name="FEMS Microbiol. Lett.">
        <title>Draft genomic DNA sequence of the facultatively methylotrophic bacterium Acidomonas methanolica type strain MB58.</title>
        <authorList>
            <person name="Higashiura N."/>
            <person name="Hadano H."/>
            <person name="Hirakawa H."/>
            <person name="Matsutani M."/>
            <person name="Takabe S."/>
            <person name="Matsushita K."/>
            <person name="Azuma Y."/>
        </authorList>
    </citation>
    <scope>NUCLEOTIDE SEQUENCE [LARGE SCALE GENOMIC DNA]</scope>
    <source>
        <strain evidence="2 3">MB58</strain>
    </source>
</reference>
<dbReference type="PROSITE" id="PS51462">
    <property type="entry name" value="NUDIX"/>
    <property type="match status" value="1"/>
</dbReference>
<dbReference type="GO" id="GO:0016787">
    <property type="term" value="F:hydrolase activity"/>
    <property type="evidence" value="ECO:0007669"/>
    <property type="project" value="UniProtKB-KW"/>
</dbReference>
<evidence type="ECO:0000313" key="3">
    <source>
        <dbReference type="Proteomes" id="UP000019760"/>
    </source>
</evidence>
<dbReference type="AlphaFoldDB" id="A0A023D942"/>
<evidence type="ECO:0000259" key="1">
    <source>
        <dbReference type="PROSITE" id="PS51462"/>
    </source>
</evidence>
<feature type="domain" description="Nudix hydrolase" evidence="1">
    <location>
        <begin position="95"/>
        <end position="239"/>
    </location>
</feature>
<dbReference type="RefSeq" id="WP_042062064.1">
    <property type="nucleotide sequence ID" value="NZ_BAND01000196.1"/>
</dbReference>
<evidence type="ECO:0000313" key="2">
    <source>
        <dbReference type="EMBL" id="GAJ30659.1"/>
    </source>
</evidence>
<sequence>MTAKRPPGPEDWRVTPLQADLVVTTRAPPLPPNAAVESRVAALWAEALEQHPRLYNGRVFCATTIAPERIDGYWAEYCLSLAQMRDPALFDALALCPLAVTGLLFTPDGVVIGRRSAHALYLPGCWQGVPAGTVESRAGDGPVDLRAQLAAELWEELGLDPADAAIGAPFLACAHPGTHIVDVAMPIRTPLSFAMIEKGWRDRGNDEYDRLILLPPSRDAFSGGDLLPTTRAMIEALCP</sequence>